<comment type="caution">
    <text evidence="1">The sequence shown here is derived from an EMBL/GenBank/DDBJ whole genome shotgun (WGS) entry which is preliminary data.</text>
</comment>
<name>A0A937K1A2_9BACT</name>
<reference evidence="1" key="1">
    <citation type="submission" date="2021-01" db="EMBL/GenBank/DDBJ databases">
        <title>Fulvivirga kasyanovii gen. nov., sp nov., a novel member of the phylum Bacteroidetes isolated from seawater in a mussel farm.</title>
        <authorList>
            <person name="Zhao L.-H."/>
            <person name="Wang Z.-J."/>
        </authorList>
    </citation>
    <scope>NUCLEOTIDE SEQUENCE</scope>
    <source>
        <strain evidence="1">2943</strain>
    </source>
</reference>
<dbReference type="Pfam" id="PF12771">
    <property type="entry name" value="SusD-like_2"/>
    <property type="match status" value="1"/>
</dbReference>
<evidence type="ECO:0000313" key="1">
    <source>
        <dbReference type="EMBL" id="MBL3658404.1"/>
    </source>
</evidence>
<gene>
    <name evidence="1" type="ORF">JL102_19790</name>
</gene>
<proteinExistence type="predicted"/>
<dbReference type="Gene3D" id="1.25.40.390">
    <property type="match status" value="1"/>
</dbReference>
<accession>A0A937K1A2</accession>
<dbReference type="RefSeq" id="WP_202246196.1">
    <property type="nucleotide sequence ID" value="NZ_JAESIY010000012.1"/>
</dbReference>
<dbReference type="SUPFAM" id="SSF48452">
    <property type="entry name" value="TPR-like"/>
    <property type="match status" value="1"/>
</dbReference>
<dbReference type="InterPro" id="IPR041662">
    <property type="entry name" value="SusD-like_2"/>
</dbReference>
<dbReference type="AlphaFoldDB" id="A0A937K1A2"/>
<dbReference type="Proteomes" id="UP000659388">
    <property type="component" value="Unassembled WGS sequence"/>
</dbReference>
<protein>
    <submittedName>
        <fullName evidence="1">SusD/RagB family nutrient-binding outer membrane lipoprotein</fullName>
    </submittedName>
</protein>
<sequence length="498" mass="56033">MRIQIKFMHFLSLIVIIIGTSACGNDELFGEKNTNKEAFSSLSPNLLFTTVQASLSGNRLEQWGGNLVYGEGMVQHLGGSKEVTEYGAIYNFDVACGEALWQSNYGDGVMRHLVDILERTKNDDAFKNLNAAAKILKVMVFQRLTDFYGAIPYSEAGLGYYRKIYYPKYDGQKEIYYNFFALLEEAYYQFDESSQGDEITGDNFYNGDISKWKKLANSLILRCAMRISMVDKAKAIKEIQIALTNGLFENIDDSCLGHHENVEFGTPGASLNGNGLSQALKGNGGVLNHPTQTLIKYLEGDPRKDIWFMPGNLGNIEGINPNNFRWEHPGGAEKLAVLQPYLYRNDAPYMHISYAETQLLLAEAVVKRFIPGNAEVYYQEGIKASILQWSAYGARVSIQEAESFSEEKTLAADNGLGEIITQQWLNHFLNGMEAYANYRRTRLPVLEPIIRSSSATNGVMPSRLRYPESEAVVNGDNYEIAAKEYTEGWLSHIWWDIN</sequence>
<keyword evidence="2" id="KW-1185">Reference proteome</keyword>
<evidence type="ECO:0000313" key="2">
    <source>
        <dbReference type="Proteomes" id="UP000659388"/>
    </source>
</evidence>
<dbReference type="InterPro" id="IPR011990">
    <property type="entry name" value="TPR-like_helical_dom_sf"/>
</dbReference>
<organism evidence="1 2">
    <name type="scientific">Fulvivirga sediminis</name>
    <dbReference type="NCBI Taxonomy" id="2803949"/>
    <lineage>
        <taxon>Bacteria</taxon>
        <taxon>Pseudomonadati</taxon>
        <taxon>Bacteroidota</taxon>
        <taxon>Cytophagia</taxon>
        <taxon>Cytophagales</taxon>
        <taxon>Fulvivirgaceae</taxon>
        <taxon>Fulvivirga</taxon>
    </lineage>
</organism>
<dbReference type="EMBL" id="JAESIY010000012">
    <property type="protein sequence ID" value="MBL3658404.1"/>
    <property type="molecule type" value="Genomic_DNA"/>
</dbReference>
<keyword evidence="1" id="KW-0449">Lipoprotein</keyword>
<dbReference type="PROSITE" id="PS51257">
    <property type="entry name" value="PROKAR_LIPOPROTEIN"/>
    <property type="match status" value="1"/>
</dbReference>